<dbReference type="Proteomes" id="UP001250698">
    <property type="component" value="Unassembled WGS sequence"/>
</dbReference>
<dbReference type="Pfam" id="PF07687">
    <property type="entry name" value="M20_dimer"/>
    <property type="match status" value="1"/>
</dbReference>
<accession>A0ABU3TKT9</accession>
<evidence type="ECO:0000313" key="7">
    <source>
        <dbReference type="EMBL" id="MDU0371992.1"/>
    </source>
</evidence>
<evidence type="ECO:0000256" key="1">
    <source>
        <dbReference type="ARBA" id="ARBA00006247"/>
    </source>
</evidence>
<comment type="similarity">
    <text evidence="1">Belongs to the peptidase M20A family.</text>
</comment>
<sequence length="485" mass="52715">MLPFSRLVFWPLFLVCALGAGLVARTCWFSTTAPAPSPGLAQSLTPGASAAALSRLQQAIRFRTVSQDDTLQVDTVQFAGFRRFLAVSYPLTHRHLSPRLIGGGTLLFTWPGRADGPGTLLLAHQDVVPVEDSAQWQFPPFAGLVRRDSIWGRGVTDNKANLIGQLEAIEILLHEGYVPSHPVYLVLGHDEELGGWRGAARAAAWLRARGLRLARVLDEGGFITRRRVPGMQGRPVALIGTAEKGLLTVELIASAPGGHASMPAAETAPDLLLTALQQLRHHEFTAQLTEPMQQLAGRVGPVLPWPQRLAFANRWLLEPLILRGYAASPAGAAAIRTTLAPVRLLAGSKDNVVPAEARARLNLRLLPGSTVATTLQQLRSLLPDSGRVRLRVVGRPAEPTRQAALVSSPDYALLDASLPVRALSTPFLMVGQTDARHFTSFTRQVFRFGPMSDPAGFHARDEHLAVSSFLGGIRFYRHYLRNLPE</sequence>
<dbReference type="PANTHER" id="PTHR45962:SF1">
    <property type="entry name" value="N-FATTY-ACYL-AMINO ACID SYNTHASE_HYDROLASE PM20D1"/>
    <property type="match status" value="1"/>
</dbReference>
<reference evidence="7 8" key="1">
    <citation type="submission" date="2023-10" db="EMBL/GenBank/DDBJ databases">
        <title>Hymenobacter endophyticus sp. nov., an isolate from the leaf tissues of wheat.</title>
        <authorList>
            <person name="Dai Y."/>
        </authorList>
    </citation>
    <scope>NUCLEOTIDE SEQUENCE [LARGE SCALE GENOMIC DNA]</scope>
    <source>
        <strain evidence="7 8">ZK17L-C2</strain>
    </source>
</reference>
<proteinExistence type="inferred from homology"/>
<evidence type="ECO:0000256" key="5">
    <source>
        <dbReference type="ARBA" id="ARBA00022833"/>
    </source>
</evidence>
<protein>
    <submittedName>
        <fullName evidence="7">M20/M25/M40 family metallo-hydrolase</fullName>
    </submittedName>
</protein>
<keyword evidence="4" id="KW-0378">Hydrolase</keyword>
<evidence type="ECO:0000313" key="8">
    <source>
        <dbReference type="Proteomes" id="UP001250698"/>
    </source>
</evidence>
<dbReference type="Pfam" id="PF01546">
    <property type="entry name" value="Peptidase_M20"/>
    <property type="match status" value="1"/>
</dbReference>
<dbReference type="SUPFAM" id="SSF53187">
    <property type="entry name" value="Zn-dependent exopeptidases"/>
    <property type="match status" value="1"/>
</dbReference>
<comment type="caution">
    <text evidence="7">The sequence shown here is derived from an EMBL/GenBank/DDBJ whole genome shotgun (WGS) entry which is preliminary data.</text>
</comment>
<dbReference type="RefSeq" id="WP_315999450.1">
    <property type="nucleotide sequence ID" value="NZ_JAWDJT010000012.1"/>
</dbReference>
<dbReference type="Gene3D" id="1.10.150.900">
    <property type="match status" value="1"/>
</dbReference>
<dbReference type="InterPro" id="IPR002933">
    <property type="entry name" value="Peptidase_M20"/>
</dbReference>
<dbReference type="EMBL" id="JAWDJT010000012">
    <property type="protein sequence ID" value="MDU0371992.1"/>
    <property type="molecule type" value="Genomic_DNA"/>
</dbReference>
<keyword evidence="2" id="KW-0645">Protease</keyword>
<evidence type="ECO:0000256" key="2">
    <source>
        <dbReference type="ARBA" id="ARBA00022670"/>
    </source>
</evidence>
<keyword evidence="5" id="KW-0862">Zinc</keyword>
<evidence type="ECO:0000256" key="3">
    <source>
        <dbReference type="ARBA" id="ARBA00022723"/>
    </source>
</evidence>
<dbReference type="Gene3D" id="3.30.70.360">
    <property type="match status" value="1"/>
</dbReference>
<name>A0ABU3TKT9_9BACT</name>
<dbReference type="InterPro" id="IPR036264">
    <property type="entry name" value="Bact_exopeptidase_dim_dom"/>
</dbReference>
<gene>
    <name evidence="7" type="ORF">ROI90_16425</name>
</gene>
<dbReference type="PANTHER" id="PTHR45962">
    <property type="entry name" value="N-FATTY-ACYL-AMINO ACID SYNTHASE/HYDROLASE PM20D1"/>
    <property type="match status" value="1"/>
</dbReference>
<dbReference type="SUPFAM" id="SSF55031">
    <property type="entry name" value="Bacterial exopeptidase dimerisation domain"/>
    <property type="match status" value="1"/>
</dbReference>
<dbReference type="Gene3D" id="3.40.630.10">
    <property type="entry name" value="Zn peptidases"/>
    <property type="match status" value="1"/>
</dbReference>
<organism evidence="7 8">
    <name type="scientific">Hymenobacter endophyticus</name>
    <dbReference type="NCBI Taxonomy" id="3076335"/>
    <lineage>
        <taxon>Bacteria</taxon>
        <taxon>Pseudomonadati</taxon>
        <taxon>Bacteroidota</taxon>
        <taxon>Cytophagia</taxon>
        <taxon>Cytophagales</taxon>
        <taxon>Hymenobacteraceae</taxon>
        <taxon>Hymenobacter</taxon>
    </lineage>
</organism>
<dbReference type="InterPro" id="IPR047177">
    <property type="entry name" value="Pept_M20A"/>
</dbReference>
<evidence type="ECO:0000256" key="4">
    <source>
        <dbReference type="ARBA" id="ARBA00022801"/>
    </source>
</evidence>
<evidence type="ECO:0000259" key="6">
    <source>
        <dbReference type="Pfam" id="PF07687"/>
    </source>
</evidence>
<dbReference type="InterPro" id="IPR011650">
    <property type="entry name" value="Peptidase_M20_dimer"/>
</dbReference>
<feature type="domain" description="Peptidase M20 dimerisation" evidence="6">
    <location>
        <begin position="241"/>
        <end position="383"/>
    </location>
</feature>
<keyword evidence="8" id="KW-1185">Reference proteome</keyword>
<keyword evidence="3" id="KW-0479">Metal-binding</keyword>